<dbReference type="Pfam" id="PF22893">
    <property type="entry name" value="ULD_2"/>
    <property type="match status" value="1"/>
</dbReference>
<feature type="region of interest" description="Disordered" evidence="1">
    <location>
        <begin position="1"/>
        <end position="73"/>
    </location>
</feature>
<evidence type="ECO:0000313" key="4">
    <source>
        <dbReference type="Proteomes" id="UP000240883"/>
    </source>
</evidence>
<dbReference type="STRING" id="1448308.A0A2T2NK24"/>
<accession>A0A2T2NK24</accession>
<dbReference type="EMBL" id="KZ678136">
    <property type="protein sequence ID" value="PSN65795.1"/>
    <property type="molecule type" value="Genomic_DNA"/>
</dbReference>
<feature type="compositionally biased region" description="Low complexity" evidence="1">
    <location>
        <begin position="135"/>
        <end position="165"/>
    </location>
</feature>
<keyword evidence="4" id="KW-1185">Reference proteome</keyword>
<evidence type="ECO:0000256" key="1">
    <source>
        <dbReference type="SAM" id="MobiDB-lite"/>
    </source>
</evidence>
<feature type="domain" description="Ubiquitin-like" evidence="2">
    <location>
        <begin position="173"/>
        <end position="262"/>
    </location>
</feature>
<evidence type="ECO:0000313" key="3">
    <source>
        <dbReference type="EMBL" id="PSN65795.1"/>
    </source>
</evidence>
<dbReference type="InterPro" id="IPR054464">
    <property type="entry name" value="ULD_fung"/>
</dbReference>
<sequence length="301" mass="34159">MQLQPTVQQFLLTDERTGNANVQPVDPETVSSEDDTNQQAALQPNNDTVESEDGDNNGSIVNQRDVDDEIQPGRGEIIEVIDMDEEEILEIDRTINETIDRHFEESAQEIWEEVRVVSPHVLRYAEDVLNTSYEQSQNPQSSPGPQSQNPQSSPGPSSQTSQPDQGMQMTVREEPILVKTVTGKSYQVPYEAVKNWNYAKPVLASLDYPALYLDASGKYPPIPISDILERGEFELVGPNNNLILPKFWSETVRPGWTIDLQFKNWVWEGKSTRDAYSPHSETITKAPEERSRRIWSVFKKK</sequence>
<proteinExistence type="predicted"/>
<gene>
    <name evidence="3" type="ORF">BS50DRAFT_668310</name>
</gene>
<name>A0A2T2NK24_CORCC</name>
<reference evidence="3 4" key="1">
    <citation type="journal article" date="2018" name="Front. Microbiol.">
        <title>Genome-Wide Analysis of Corynespora cassiicola Leaf Fall Disease Putative Effectors.</title>
        <authorList>
            <person name="Lopez D."/>
            <person name="Ribeiro S."/>
            <person name="Label P."/>
            <person name="Fumanal B."/>
            <person name="Venisse J.S."/>
            <person name="Kohler A."/>
            <person name="de Oliveira R.R."/>
            <person name="Labutti K."/>
            <person name="Lipzen A."/>
            <person name="Lail K."/>
            <person name="Bauer D."/>
            <person name="Ohm R.A."/>
            <person name="Barry K.W."/>
            <person name="Spatafora J."/>
            <person name="Grigoriev I.V."/>
            <person name="Martin F.M."/>
            <person name="Pujade-Renaud V."/>
        </authorList>
    </citation>
    <scope>NUCLEOTIDE SEQUENCE [LARGE SCALE GENOMIC DNA]</scope>
    <source>
        <strain evidence="3 4">Philippines</strain>
    </source>
</reference>
<protein>
    <recommendedName>
        <fullName evidence="2">Ubiquitin-like domain-containing protein</fullName>
    </recommendedName>
</protein>
<feature type="region of interest" description="Disordered" evidence="1">
    <location>
        <begin position="132"/>
        <end position="167"/>
    </location>
</feature>
<dbReference type="AlphaFoldDB" id="A0A2T2NK24"/>
<evidence type="ECO:0000259" key="2">
    <source>
        <dbReference type="Pfam" id="PF22893"/>
    </source>
</evidence>
<feature type="compositionally biased region" description="Polar residues" evidence="1">
    <location>
        <begin position="1"/>
        <end position="11"/>
    </location>
</feature>
<organism evidence="3 4">
    <name type="scientific">Corynespora cassiicola Philippines</name>
    <dbReference type="NCBI Taxonomy" id="1448308"/>
    <lineage>
        <taxon>Eukaryota</taxon>
        <taxon>Fungi</taxon>
        <taxon>Dikarya</taxon>
        <taxon>Ascomycota</taxon>
        <taxon>Pezizomycotina</taxon>
        <taxon>Dothideomycetes</taxon>
        <taxon>Pleosporomycetidae</taxon>
        <taxon>Pleosporales</taxon>
        <taxon>Corynesporascaceae</taxon>
        <taxon>Corynespora</taxon>
    </lineage>
</organism>
<dbReference type="OrthoDB" id="1577640at2759"/>
<dbReference type="Proteomes" id="UP000240883">
    <property type="component" value="Unassembled WGS sequence"/>
</dbReference>
<feature type="compositionally biased region" description="Polar residues" evidence="1">
    <location>
        <begin position="37"/>
        <end position="48"/>
    </location>
</feature>